<proteinExistence type="predicted"/>
<evidence type="ECO:0000313" key="1">
    <source>
        <dbReference type="EMBL" id="KAI3709217.1"/>
    </source>
</evidence>
<organism evidence="1 2">
    <name type="scientific">Cichorium intybus</name>
    <name type="common">Chicory</name>
    <dbReference type="NCBI Taxonomy" id="13427"/>
    <lineage>
        <taxon>Eukaryota</taxon>
        <taxon>Viridiplantae</taxon>
        <taxon>Streptophyta</taxon>
        <taxon>Embryophyta</taxon>
        <taxon>Tracheophyta</taxon>
        <taxon>Spermatophyta</taxon>
        <taxon>Magnoliopsida</taxon>
        <taxon>eudicotyledons</taxon>
        <taxon>Gunneridae</taxon>
        <taxon>Pentapetalae</taxon>
        <taxon>asterids</taxon>
        <taxon>campanulids</taxon>
        <taxon>Asterales</taxon>
        <taxon>Asteraceae</taxon>
        <taxon>Cichorioideae</taxon>
        <taxon>Cichorieae</taxon>
        <taxon>Cichoriinae</taxon>
        <taxon>Cichorium</taxon>
    </lineage>
</organism>
<evidence type="ECO:0000313" key="2">
    <source>
        <dbReference type="Proteomes" id="UP001055811"/>
    </source>
</evidence>
<accession>A0ACB9AGE0</accession>
<reference evidence="2" key="1">
    <citation type="journal article" date="2022" name="Mol. Ecol. Resour.">
        <title>The genomes of chicory, endive, great burdock and yacon provide insights into Asteraceae palaeo-polyploidization history and plant inulin production.</title>
        <authorList>
            <person name="Fan W."/>
            <person name="Wang S."/>
            <person name="Wang H."/>
            <person name="Wang A."/>
            <person name="Jiang F."/>
            <person name="Liu H."/>
            <person name="Zhao H."/>
            <person name="Xu D."/>
            <person name="Zhang Y."/>
        </authorList>
    </citation>
    <scope>NUCLEOTIDE SEQUENCE [LARGE SCALE GENOMIC DNA]</scope>
    <source>
        <strain evidence="2">cv. Punajuju</strain>
    </source>
</reference>
<protein>
    <submittedName>
        <fullName evidence="1">Uncharacterized protein</fullName>
    </submittedName>
</protein>
<keyword evidence="2" id="KW-1185">Reference proteome</keyword>
<dbReference type="Proteomes" id="UP001055811">
    <property type="component" value="Linkage Group LG07"/>
</dbReference>
<reference evidence="1 2" key="2">
    <citation type="journal article" date="2022" name="Mol. Ecol. Resour.">
        <title>The genomes of chicory, endive, great burdock and yacon provide insights into Asteraceae paleo-polyploidization history and plant inulin production.</title>
        <authorList>
            <person name="Fan W."/>
            <person name="Wang S."/>
            <person name="Wang H."/>
            <person name="Wang A."/>
            <person name="Jiang F."/>
            <person name="Liu H."/>
            <person name="Zhao H."/>
            <person name="Xu D."/>
            <person name="Zhang Y."/>
        </authorList>
    </citation>
    <scope>NUCLEOTIDE SEQUENCE [LARGE SCALE GENOMIC DNA]</scope>
    <source>
        <strain evidence="2">cv. Punajuju</strain>
        <tissue evidence="1">Leaves</tissue>
    </source>
</reference>
<dbReference type="EMBL" id="CM042015">
    <property type="protein sequence ID" value="KAI3709217.1"/>
    <property type="molecule type" value="Genomic_DNA"/>
</dbReference>
<gene>
    <name evidence="1" type="ORF">L2E82_38976</name>
</gene>
<name>A0ACB9AGE0_CICIN</name>
<comment type="caution">
    <text evidence="1">The sequence shown here is derived from an EMBL/GenBank/DDBJ whole genome shotgun (WGS) entry which is preliminary data.</text>
</comment>
<sequence>MFSEFSDCGISDVDSQPFLNSMEQELVYRVLESLNLDIPRRSLFSTTSDPPPPLDNSYCSFDVFASSYLFIRSNEGATSGVTKIAISLYQDEPISTYIICISINIRPHFIFHMVGSIILHDAYQ</sequence>